<feature type="region of interest" description="Disordered" evidence="1">
    <location>
        <begin position="76"/>
        <end position="100"/>
    </location>
</feature>
<name>A0AB39IIC1_9GAMM</name>
<proteinExistence type="predicted"/>
<evidence type="ECO:0000256" key="1">
    <source>
        <dbReference type="SAM" id="MobiDB-lite"/>
    </source>
</evidence>
<reference evidence="2" key="1">
    <citation type="submission" date="2024-07" db="EMBL/GenBank/DDBJ databases">
        <authorList>
            <person name="Pedron J."/>
        </authorList>
    </citation>
    <scope>NUCLEOTIDE SEQUENCE</scope>
    <source>
        <strain evidence="2">A642-S2-A17</strain>
    </source>
</reference>
<organism evidence="2">
    <name type="scientific">Dickeya oryzae</name>
    <dbReference type="NCBI Taxonomy" id="1240404"/>
    <lineage>
        <taxon>Bacteria</taxon>
        <taxon>Pseudomonadati</taxon>
        <taxon>Pseudomonadota</taxon>
        <taxon>Gammaproteobacteria</taxon>
        <taxon>Enterobacterales</taxon>
        <taxon>Pectobacteriaceae</taxon>
        <taxon>Dickeya</taxon>
    </lineage>
</organism>
<sequence length="122" mass="13453">MNKYRDVAKNNHAVPDVFSILALQAICCVVSGDTTSAMLPATPSLSLSEGMLFPYKKYAISWQDIDSSQLLSPIDERPRQPRFQVSPSGRPPLASGRHWNVKGNPTQDSVFISLFTGNDMNI</sequence>
<protein>
    <submittedName>
        <fullName evidence="2">Uncharacterized protein</fullName>
    </submittedName>
</protein>
<dbReference type="EMBL" id="CP162411">
    <property type="protein sequence ID" value="XDL15375.1"/>
    <property type="molecule type" value="Genomic_DNA"/>
</dbReference>
<dbReference type="RefSeq" id="WP_152494839.1">
    <property type="nucleotide sequence ID" value="NZ_CP162411.1"/>
</dbReference>
<evidence type="ECO:0000313" key="2">
    <source>
        <dbReference type="EMBL" id="XDL15375.1"/>
    </source>
</evidence>
<gene>
    <name evidence="2" type="ORF">LF923_0003710</name>
</gene>
<dbReference type="AlphaFoldDB" id="A0AB39IIC1"/>
<accession>A0AB39IIC1</accession>